<dbReference type="Proteomes" id="UP000537775">
    <property type="component" value="Unassembled WGS sequence"/>
</dbReference>
<keyword evidence="2" id="KW-1185">Reference proteome</keyword>
<proteinExistence type="predicted"/>
<accession>A0A7X0KUG3</accession>
<dbReference type="AlphaFoldDB" id="A0A7X0KUG3"/>
<organism evidence="1 2">
    <name type="scientific">Microbacterium thalassium</name>
    <dbReference type="NCBI Taxonomy" id="362649"/>
    <lineage>
        <taxon>Bacteria</taxon>
        <taxon>Bacillati</taxon>
        <taxon>Actinomycetota</taxon>
        <taxon>Actinomycetes</taxon>
        <taxon>Micrococcales</taxon>
        <taxon>Microbacteriaceae</taxon>
        <taxon>Microbacterium</taxon>
    </lineage>
</organism>
<comment type="caution">
    <text evidence="1">The sequence shown here is derived from an EMBL/GenBank/DDBJ whole genome shotgun (WGS) entry which is preliminary data.</text>
</comment>
<name>A0A7X0KUG3_9MICO</name>
<dbReference type="EMBL" id="JACHML010000001">
    <property type="protein sequence ID" value="MBB6391083.1"/>
    <property type="molecule type" value="Genomic_DNA"/>
</dbReference>
<reference evidence="1 2" key="1">
    <citation type="submission" date="2020-08" db="EMBL/GenBank/DDBJ databases">
        <title>Sequencing the genomes of 1000 actinobacteria strains.</title>
        <authorList>
            <person name="Klenk H.-P."/>
        </authorList>
    </citation>
    <scope>NUCLEOTIDE SEQUENCE [LARGE SCALE GENOMIC DNA]</scope>
    <source>
        <strain evidence="1 2">DSM 12511</strain>
    </source>
</reference>
<evidence type="ECO:0000313" key="2">
    <source>
        <dbReference type="Proteomes" id="UP000537775"/>
    </source>
</evidence>
<evidence type="ECO:0000313" key="1">
    <source>
        <dbReference type="EMBL" id="MBB6391083.1"/>
    </source>
</evidence>
<dbReference type="RefSeq" id="WP_184750258.1">
    <property type="nucleotide sequence ID" value="NZ_BAAAJR010000010.1"/>
</dbReference>
<protein>
    <submittedName>
        <fullName evidence="1">Uncharacterized protein</fullName>
    </submittedName>
</protein>
<gene>
    <name evidence="1" type="ORF">HD594_001396</name>
</gene>
<sequence>MPIDITWAGAGYPRDVKRALGERPPGREAELVVVAKEFSEGSRELLSSLGVSWVSMTGSASLRLGPIWVDRQEVPPKPAPLAPSPQTWTAAVSEVAEVCLADRIHGGERVPRVEDLSARTGRSFGTVSRALRMFDASQWTGIAAEAHRDGSRRVWIDPSDMLDSWAAYQRDHRTAIAWFHTLSDDLDVIARRLEDALGRIAITGGYAAGLLAPFATAVTSVRCYTRDEHIQPDALREAGLTPVARPSRVGVSVAGPSILGESSRHDGLTIASPVRVYADVLTEGVRGEDLADHLRTHAIGF</sequence>